<feature type="compositionally biased region" description="Polar residues" evidence="4">
    <location>
        <begin position="149"/>
        <end position="158"/>
    </location>
</feature>
<keyword evidence="2" id="KW-0227">DNA damage</keyword>
<feature type="region of interest" description="Disordered" evidence="4">
    <location>
        <begin position="1191"/>
        <end position="1212"/>
    </location>
</feature>
<organism evidence="7 8">
    <name type="scientific">Verticillium longisporum</name>
    <name type="common">Verticillium dahliae var. longisporum</name>
    <dbReference type="NCBI Taxonomy" id="100787"/>
    <lineage>
        <taxon>Eukaryota</taxon>
        <taxon>Fungi</taxon>
        <taxon>Dikarya</taxon>
        <taxon>Ascomycota</taxon>
        <taxon>Pezizomycotina</taxon>
        <taxon>Sordariomycetes</taxon>
        <taxon>Hypocreomycetidae</taxon>
        <taxon>Glomerellales</taxon>
        <taxon>Plectosphaerellaceae</taxon>
        <taxon>Verticillium</taxon>
    </lineage>
</organism>
<dbReference type="SUPFAM" id="SSF52113">
    <property type="entry name" value="BRCT domain"/>
    <property type="match status" value="1"/>
</dbReference>
<feature type="compositionally biased region" description="Basic residues" evidence="4">
    <location>
        <begin position="880"/>
        <end position="892"/>
    </location>
</feature>
<dbReference type="CDD" id="cd17745">
    <property type="entry name" value="BRCT_p53bp1_rpt1"/>
    <property type="match status" value="1"/>
</dbReference>
<evidence type="ECO:0000259" key="5">
    <source>
        <dbReference type="PROSITE" id="PS50172"/>
    </source>
</evidence>
<dbReference type="GO" id="GO:0005634">
    <property type="term" value="C:nucleus"/>
    <property type="evidence" value="ECO:0007669"/>
    <property type="project" value="UniProtKB-SubCell"/>
</dbReference>
<feature type="compositionally biased region" description="Basic residues" evidence="4">
    <location>
        <begin position="503"/>
        <end position="512"/>
    </location>
</feature>
<dbReference type="GO" id="GO:0042393">
    <property type="term" value="F:histone binding"/>
    <property type="evidence" value="ECO:0007669"/>
    <property type="project" value="TreeGrafter"/>
</dbReference>
<feature type="compositionally biased region" description="Polar residues" evidence="4">
    <location>
        <begin position="378"/>
        <end position="400"/>
    </location>
</feature>
<gene>
    <name evidence="7" type="ORF">BN1708_014930</name>
    <name evidence="6" type="ORF">BN1723_013300</name>
</gene>
<dbReference type="InterPro" id="IPR047249">
    <property type="entry name" value="BRCT_p53bp1-like_rpt1"/>
</dbReference>
<feature type="compositionally biased region" description="Polar residues" evidence="4">
    <location>
        <begin position="114"/>
        <end position="131"/>
    </location>
</feature>
<comment type="subcellular location">
    <subcellularLocation>
        <location evidence="1">Nucleus</location>
    </subcellularLocation>
</comment>
<dbReference type="PROSITE" id="PS50172">
    <property type="entry name" value="BRCT"/>
    <property type="match status" value="1"/>
</dbReference>
<dbReference type="EMBL" id="CVQI01016224">
    <property type="protein sequence ID" value="CRK24417.1"/>
    <property type="molecule type" value="Genomic_DNA"/>
</dbReference>
<feature type="domain" description="BRCT" evidence="5">
    <location>
        <begin position="940"/>
        <end position="1076"/>
    </location>
</feature>
<dbReference type="PANTHER" id="PTHR15321">
    <property type="entry name" value="TUMOR SUPPRESSOR P53-BINDING PROTEIN 1"/>
    <property type="match status" value="1"/>
</dbReference>
<evidence type="ECO:0000313" key="9">
    <source>
        <dbReference type="Proteomes" id="UP000045706"/>
    </source>
</evidence>
<feature type="compositionally biased region" description="Polar residues" evidence="4">
    <location>
        <begin position="843"/>
        <end position="852"/>
    </location>
</feature>
<feature type="compositionally biased region" description="Polar residues" evidence="4">
    <location>
        <begin position="165"/>
        <end position="184"/>
    </location>
</feature>
<feature type="compositionally biased region" description="Polar residues" evidence="4">
    <location>
        <begin position="645"/>
        <end position="656"/>
    </location>
</feature>
<accession>A0A0G4M071</accession>
<evidence type="ECO:0000313" key="8">
    <source>
        <dbReference type="Proteomes" id="UP000044602"/>
    </source>
</evidence>
<keyword evidence="8" id="KW-1185">Reference proteome</keyword>
<feature type="compositionally biased region" description="Basic and acidic residues" evidence="4">
    <location>
        <begin position="893"/>
        <end position="903"/>
    </location>
</feature>
<feature type="region of interest" description="Disordered" evidence="4">
    <location>
        <begin position="109"/>
        <end position="926"/>
    </location>
</feature>
<feature type="compositionally biased region" description="Low complexity" evidence="4">
    <location>
        <begin position="417"/>
        <end position="428"/>
    </location>
</feature>
<dbReference type="GO" id="GO:0045944">
    <property type="term" value="P:positive regulation of transcription by RNA polymerase II"/>
    <property type="evidence" value="ECO:0007669"/>
    <property type="project" value="TreeGrafter"/>
</dbReference>
<name>A0A0G4M071_VERLO</name>
<dbReference type="InterPro" id="IPR036420">
    <property type="entry name" value="BRCT_dom_sf"/>
</dbReference>
<reference evidence="8 9" key="1">
    <citation type="submission" date="2015-05" db="EMBL/GenBank/DDBJ databases">
        <authorList>
            <person name="Fogelqvist Johan"/>
        </authorList>
    </citation>
    <scope>NUCLEOTIDE SEQUENCE [LARGE SCALE GENOMIC DNA]</scope>
    <source>
        <strain evidence="7">VL1</strain>
        <strain evidence="6">VL2</strain>
    </source>
</reference>
<feature type="compositionally biased region" description="Polar residues" evidence="4">
    <location>
        <begin position="230"/>
        <end position="241"/>
    </location>
</feature>
<evidence type="ECO:0000256" key="1">
    <source>
        <dbReference type="ARBA" id="ARBA00004123"/>
    </source>
</evidence>
<protein>
    <recommendedName>
        <fullName evidence="5">BRCT domain-containing protein</fullName>
    </recommendedName>
</protein>
<dbReference type="PANTHER" id="PTHR15321:SF3">
    <property type="entry name" value="TP53-BINDING PROTEIN 1"/>
    <property type="match status" value="1"/>
</dbReference>
<evidence type="ECO:0000313" key="7">
    <source>
        <dbReference type="EMBL" id="CRK27708.1"/>
    </source>
</evidence>
<dbReference type="InterPro" id="IPR001357">
    <property type="entry name" value="BRCT_dom"/>
</dbReference>
<feature type="compositionally biased region" description="Low complexity" evidence="4">
    <location>
        <begin position="308"/>
        <end position="320"/>
    </location>
</feature>
<dbReference type="AlphaFoldDB" id="A0A0G4M071"/>
<evidence type="ECO:0000256" key="4">
    <source>
        <dbReference type="SAM" id="MobiDB-lite"/>
    </source>
</evidence>
<evidence type="ECO:0000313" key="6">
    <source>
        <dbReference type="EMBL" id="CRK24417.1"/>
    </source>
</evidence>
<dbReference type="GO" id="GO:0000077">
    <property type="term" value="P:DNA damage checkpoint signaling"/>
    <property type="evidence" value="ECO:0007669"/>
    <property type="project" value="TreeGrafter"/>
</dbReference>
<sequence length="1238" mass="135405">MPRYQSLEEAERAALNGDDESQDSQHIMALYIQRFGVGQLAHRTLTRFWHRPLQPGSSPVPCENQESRLVNRDDSIASPQPAAFISALENAEPEGLGLPLLKDEALTAGERARQASQDPTPEPTSEASELHTTAATTPQQPPSLLIATPTLNKPSSACQDGGHAQNDNPQPATNDAPTITTKTPTPRADPGEASSDTTPKGHPRKSKMDTSQSSPTQENDDRDYRKYESHSQINTSPQSTASRRDDAAIEDAPLEPQMEEEKTLDDDETGAVNFGNLGHLFDHDMQPTQESSPIPYGTGPLNTRGAWQRRASSSQNQSSMRRPEGQTPYKTMPWAPETPAPPANPFVGLGNLGVQPLAPSQLFGQTQGVSSAFKGGDSPTSSRPSPNLPQHLSISPNPIETSPLKRQFNITSPTVIPTSSPQAPSSAADHFPAETPAPHRWVDDEAVAETPIELPSSTLRRRVEPMAHYETMKKSQERRLSGDALPPVDSQEDSDDALEAMQRSKRAAMKKRAAAEQLSGISLRRTIPNDDPDITPRPQRSQRRAQAAIKPDNEREVAVGSENEEDISTVADSQDPLNVPDTAKKPTMTNEPPVEKHAPPTAMSSSVEAIPDSTEETTHNRTGKPLSVDTSETSSKQRDRIPETSPVNRPTTQVNIASPEKDLVLEEVSEDPSPAAMDEDSPLATPDESRPSLPMPSRRSSRKSRPTAKAAVTDSKAKPSPSEPRAGREVKTTTAQSGMLRKSVRGTKSKADEPNIQSDPSVVLDSSPQVRSTEPVFDLPSSPPLLTPRLPRGPSKLRSHNTVDQNPTTPVAPESSVESPPESTSTLSTLSVTPSLSSKTTPATQQSDQVAHTSPMKPRSRHHMPSLPPLNTAPVVSERGKKRSKKQTRRSTRHDSASTDELARSPSAVGFENSMAHPPKTKSRADRLSTLINESRAPERDQKLFSGMAFAISFQSKRPGENTEQYEERLSQSNDIEKKILEYGGRLLSSGFDELFDAHALRSAAVSPMTDEEEEASLTLATSAQTLGFTALIADGHSRKVKYMQALALGLPCISDRWVTTCVEKQKVVAWDPYLLCAGQSSFLRDAIRSRYLAPYPATEARLVDVIQRRPQLLQGSRILLIMKKSRQEDKKMPYVFLAHVLGASLARAYKMDEAKRMMREKELLEAPFDWVYVDEHTGTDEALFMTAPPTQETRKRKRVSAGGDSVPPPKRIRTLSDELVIQSLILGRMIEEDELEG</sequence>
<dbReference type="Proteomes" id="UP000045706">
    <property type="component" value="Unassembled WGS sequence"/>
</dbReference>
<keyword evidence="3" id="KW-0539">Nucleus</keyword>
<evidence type="ECO:0000256" key="3">
    <source>
        <dbReference type="ARBA" id="ARBA00023242"/>
    </source>
</evidence>
<proteinExistence type="predicted"/>
<dbReference type="Proteomes" id="UP000044602">
    <property type="component" value="Unassembled WGS sequence"/>
</dbReference>
<dbReference type="Gene3D" id="3.40.50.10190">
    <property type="entry name" value="BRCT domain"/>
    <property type="match status" value="1"/>
</dbReference>
<feature type="region of interest" description="Disordered" evidence="4">
    <location>
        <begin position="1"/>
        <end position="21"/>
    </location>
</feature>
<dbReference type="STRING" id="100787.A0A0G4M071"/>
<feature type="compositionally biased region" description="Polar residues" evidence="4">
    <location>
        <begin position="755"/>
        <end position="772"/>
    </location>
</feature>
<feature type="compositionally biased region" description="Basic and acidic residues" evidence="4">
    <location>
        <begin position="461"/>
        <end position="481"/>
    </location>
</feature>
<dbReference type="InterPro" id="IPR047252">
    <property type="entry name" value="TP53BP1-like"/>
</dbReference>
<feature type="compositionally biased region" description="Low complexity" evidence="4">
    <location>
        <begin position="809"/>
        <end position="842"/>
    </location>
</feature>
<dbReference type="EMBL" id="CVQH01020485">
    <property type="protein sequence ID" value="CRK27708.1"/>
    <property type="molecule type" value="Genomic_DNA"/>
</dbReference>
<evidence type="ECO:0000256" key="2">
    <source>
        <dbReference type="ARBA" id="ARBA00022763"/>
    </source>
</evidence>